<dbReference type="GO" id="GO:0008168">
    <property type="term" value="F:methyltransferase activity"/>
    <property type="evidence" value="ECO:0007669"/>
    <property type="project" value="InterPro"/>
</dbReference>
<evidence type="ECO:0000259" key="1">
    <source>
        <dbReference type="Pfam" id="PF01728"/>
    </source>
</evidence>
<evidence type="ECO:0000313" key="3">
    <source>
        <dbReference type="Proteomes" id="UP000326950"/>
    </source>
</evidence>
<dbReference type="AlphaFoldDB" id="A0A5N6V4J9"/>
<dbReference type="InterPro" id="IPR029063">
    <property type="entry name" value="SAM-dependent_MTases_sf"/>
</dbReference>
<dbReference type="GO" id="GO:0032259">
    <property type="term" value="P:methylation"/>
    <property type="evidence" value="ECO:0007669"/>
    <property type="project" value="InterPro"/>
</dbReference>
<dbReference type="SUPFAM" id="SSF53335">
    <property type="entry name" value="S-adenosyl-L-methionine-dependent methyltransferases"/>
    <property type="match status" value="1"/>
</dbReference>
<dbReference type="OrthoDB" id="417125at2759"/>
<dbReference type="Proteomes" id="UP000326950">
    <property type="component" value="Unassembled WGS sequence"/>
</dbReference>
<accession>A0A5N6V4J9</accession>
<protein>
    <recommendedName>
        <fullName evidence="1">Ribosomal RNA methyltransferase FtsJ domain-containing protein</fullName>
    </recommendedName>
</protein>
<organism evidence="2 3">
    <name type="scientific">Aspergillus tamarii</name>
    <dbReference type="NCBI Taxonomy" id="41984"/>
    <lineage>
        <taxon>Eukaryota</taxon>
        <taxon>Fungi</taxon>
        <taxon>Dikarya</taxon>
        <taxon>Ascomycota</taxon>
        <taxon>Pezizomycotina</taxon>
        <taxon>Eurotiomycetes</taxon>
        <taxon>Eurotiomycetidae</taxon>
        <taxon>Eurotiales</taxon>
        <taxon>Aspergillaceae</taxon>
        <taxon>Aspergillus</taxon>
        <taxon>Aspergillus subgen. Circumdati</taxon>
    </lineage>
</organism>
<dbReference type="Gene3D" id="3.40.50.150">
    <property type="entry name" value="Vaccinia Virus protein VP39"/>
    <property type="match status" value="1"/>
</dbReference>
<dbReference type="EMBL" id="ML738598">
    <property type="protein sequence ID" value="KAE8165713.1"/>
    <property type="molecule type" value="Genomic_DNA"/>
</dbReference>
<feature type="domain" description="Ribosomal RNA methyltransferase FtsJ" evidence="1">
    <location>
        <begin position="10"/>
        <end position="201"/>
    </location>
</feature>
<dbReference type="Pfam" id="PF01728">
    <property type="entry name" value="FtsJ"/>
    <property type="match status" value="1"/>
</dbReference>
<dbReference type="InterPro" id="IPR002877">
    <property type="entry name" value="RNA_MeTrfase_FtsJ_dom"/>
</dbReference>
<reference evidence="2 3" key="1">
    <citation type="submission" date="2019-04" db="EMBL/GenBank/DDBJ databases">
        <title>Friends and foes A comparative genomics study of 23 Aspergillus species from section Flavi.</title>
        <authorList>
            <consortium name="DOE Joint Genome Institute"/>
            <person name="Kjaerbolling I."/>
            <person name="Vesth T."/>
            <person name="Frisvad J.C."/>
            <person name="Nybo J.L."/>
            <person name="Theobald S."/>
            <person name="Kildgaard S."/>
            <person name="Isbrandt T."/>
            <person name="Kuo A."/>
            <person name="Sato A."/>
            <person name="Lyhne E.K."/>
            <person name="Kogle M.E."/>
            <person name="Wiebenga A."/>
            <person name="Kun R.S."/>
            <person name="Lubbers R.J."/>
            <person name="Makela M.R."/>
            <person name="Barry K."/>
            <person name="Chovatia M."/>
            <person name="Clum A."/>
            <person name="Daum C."/>
            <person name="Haridas S."/>
            <person name="He G."/>
            <person name="LaButti K."/>
            <person name="Lipzen A."/>
            <person name="Mondo S."/>
            <person name="Riley R."/>
            <person name="Salamov A."/>
            <person name="Simmons B.A."/>
            <person name="Magnuson J.K."/>
            <person name="Henrissat B."/>
            <person name="Mortensen U.H."/>
            <person name="Larsen T.O."/>
            <person name="Devries R.P."/>
            <person name="Grigoriev I.V."/>
            <person name="Machida M."/>
            <person name="Baker S.E."/>
            <person name="Andersen M.R."/>
        </authorList>
    </citation>
    <scope>NUCLEOTIDE SEQUENCE [LARGE SCALE GENOMIC DNA]</scope>
    <source>
        <strain evidence="2 3">CBS 117626</strain>
    </source>
</reference>
<keyword evidence="3" id="KW-1185">Reference proteome</keyword>
<name>A0A5N6V4J9_ASPTM</name>
<proteinExistence type="predicted"/>
<sequence length="288" mass="32335">MTQDIGDALASATDIYNLDCSHPTILDLCMAPGGFSSTTKKYLRESNIDAVTLHPASGGHQIMARGIFRNILYADITMFAQEMAPGAAICAEHPDLTKFESTRLFLEEKYDIVFCGGAVSKIHPREQYREDCEASRLTSSELVFALNRLKSGGSLVLLLHRVESWDTVCLLHAFDQFSDIQLFKHPKCHAIKSSFYLVAKNIDLEHDTAKLLLQHSKSLWKYLTFKSFDNVVRTSSSLYEPKSEIICQLRDGFGSRLIELAREVWTIQTQALRAADFMADRSASITQT</sequence>
<gene>
    <name evidence="2" type="ORF">BDV40DRAFT_308641</name>
</gene>
<evidence type="ECO:0000313" key="2">
    <source>
        <dbReference type="EMBL" id="KAE8165713.1"/>
    </source>
</evidence>